<evidence type="ECO:0000256" key="1">
    <source>
        <dbReference type="SAM" id="MobiDB-lite"/>
    </source>
</evidence>
<sequence>MSGTTSKRAAHATLSAPAKSAAAPATAEEAPDPPAASLDGVANAPLAVRSLLAAEPTATSAQAEAALETQHARTSAELLRAIDEVLGPATDDEEAQAHGAGDQGAGTARDTGTARDAGTARDTGTARDAGTAVNGGPPAQEPSAASSGDQRAAARHEPVTNWTVRNLGKVVPPTCNDYRMWTVVQLRKDCAQRKFRLGRKVTKAEQIQRLRAYDAAQQVVQSSVDDENLLEARLRKTKHLNQRTTLWKEVGVQHRTYTIDYNHLFVVAANDHRFADIDPSHIVEHETGKLYDLWKKVYGNYAKAYAKFFVSGQNSEEFYNFCSGDLDVAYLRVCVTEKPELEAFVRGGMHEQDEIDSLGLAALPPPSTKPSKWQDEVLKTVNRIADIFVRAPAVVAPPSIAATTPAPHEEDVLIDRIAKLHQLIDQVKDSQRKSEQSECVDSTLARSISLYQQRLQHYESQLASLY</sequence>
<keyword evidence="5" id="KW-1185">Reference proteome</keyword>
<proteinExistence type="predicted"/>
<name>A0A6A3MRT2_9STRA</name>
<gene>
    <name evidence="2" type="ORF">PR001_g10835</name>
    <name evidence="3" type="ORF">PR003_g11388</name>
</gene>
<dbReference type="EMBL" id="QXFV01000649">
    <property type="protein sequence ID" value="KAE9031945.1"/>
    <property type="molecule type" value="Genomic_DNA"/>
</dbReference>
<dbReference type="EMBL" id="QXFT01000654">
    <property type="protein sequence ID" value="KAE9338669.1"/>
    <property type="molecule type" value="Genomic_DNA"/>
</dbReference>
<dbReference type="Proteomes" id="UP000434957">
    <property type="component" value="Unassembled WGS sequence"/>
</dbReference>
<evidence type="ECO:0000313" key="3">
    <source>
        <dbReference type="EMBL" id="KAE9338669.1"/>
    </source>
</evidence>
<accession>A0A6A3MRT2</accession>
<protein>
    <submittedName>
        <fullName evidence="2">Uncharacterized protein</fullName>
    </submittedName>
</protein>
<dbReference type="Proteomes" id="UP000429607">
    <property type="component" value="Unassembled WGS sequence"/>
</dbReference>
<dbReference type="InterPro" id="IPR036361">
    <property type="entry name" value="SAP_dom_sf"/>
</dbReference>
<feature type="compositionally biased region" description="Low complexity" evidence="1">
    <location>
        <begin position="11"/>
        <end position="28"/>
    </location>
</feature>
<organism evidence="2 4">
    <name type="scientific">Phytophthora rubi</name>
    <dbReference type="NCBI Taxonomy" id="129364"/>
    <lineage>
        <taxon>Eukaryota</taxon>
        <taxon>Sar</taxon>
        <taxon>Stramenopiles</taxon>
        <taxon>Oomycota</taxon>
        <taxon>Peronosporomycetes</taxon>
        <taxon>Peronosporales</taxon>
        <taxon>Peronosporaceae</taxon>
        <taxon>Phytophthora</taxon>
    </lineage>
</organism>
<feature type="region of interest" description="Disordered" evidence="1">
    <location>
        <begin position="92"/>
        <end position="160"/>
    </location>
</feature>
<feature type="region of interest" description="Disordered" evidence="1">
    <location>
        <begin position="1"/>
        <end position="41"/>
    </location>
</feature>
<comment type="caution">
    <text evidence="2">The sequence shown here is derived from an EMBL/GenBank/DDBJ whole genome shotgun (WGS) entry which is preliminary data.</text>
</comment>
<dbReference type="Gene3D" id="1.10.720.30">
    <property type="entry name" value="SAP domain"/>
    <property type="match status" value="1"/>
</dbReference>
<reference evidence="2 4" key="1">
    <citation type="submission" date="2018-09" db="EMBL/GenBank/DDBJ databases">
        <title>Genomic investigation of the strawberry pathogen Phytophthora fragariae indicates pathogenicity is determined by transcriptional variation in three key races.</title>
        <authorList>
            <person name="Adams T.M."/>
            <person name="Armitage A.D."/>
            <person name="Sobczyk M.K."/>
            <person name="Bates H.J."/>
            <person name="Dunwell J.M."/>
            <person name="Nellist C.F."/>
            <person name="Harrison R.J."/>
        </authorList>
    </citation>
    <scope>NUCLEOTIDE SEQUENCE [LARGE SCALE GENOMIC DNA]</scope>
    <source>
        <strain evidence="2 4">SCRP249</strain>
        <strain evidence="3 5">SCRP333</strain>
    </source>
</reference>
<evidence type="ECO:0000313" key="5">
    <source>
        <dbReference type="Proteomes" id="UP000434957"/>
    </source>
</evidence>
<feature type="compositionally biased region" description="Low complexity" evidence="1">
    <location>
        <begin position="97"/>
        <end position="108"/>
    </location>
</feature>
<evidence type="ECO:0000313" key="4">
    <source>
        <dbReference type="Proteomes" id="UP000429607"/>
    </source>
</evidence>
<evidence type="ECO:0000313" key="2">
    <source>
        <dbReference type="EMBL" id="KAE9031945.1"/>
    </source>
</evidence>
<dbReference type="AlphaFoldDB" id="A0A6A3MRT2"/>